<dbReference type="GO" id="GO:0006508">
    <property type="term" value="P:proteolysis"/>
    <property type="evidence" value="ECO:0007669"/>
    <property type="project" value="UniProtKB-KW"/>
</dbReference>
<dbReference type="NCBIfam" id="TIGR03109">
    <property type="entry name" value="exosort_XrtA"/>
    <property type="match status" value="1"/>
</dbReference>
<keyword evidence="3" id="KW-0645">Protease</keyword>
<name>A0A6I4TA03_9SPHN</name>
<protein>
    <submittedName>
        <fullName evidence="9">Exosortase</fullName>
        <ecNumber evidence="9">3.4.22.-</ecNumber>
    </submittedName>
</protein>
<evidence type="ECO:0000256" key="8">
    <source>
        <dbReference type="SAM" id="Phobius"/>
    </source>
</evidence>
<keyword evidence="5 9" id="KW-0378">Hydrolase</keyword>
<feature type="transmembrane region" description="Helical" evidence="8">
    <location>
        <begin position="250"/>
        <end position="268"/>
    </location>
</feature>
<keyword evidence="10" id="KW-1185">Reference proteome</keyword>
<dbReference type="GO" id="GO:0008233">
    <property type="term" value="F:peptidase activity"/>
    <property type="evidence" value="ECO:0007669"/>
    <property type="project" value="UniProtKB-KW"/>
</dbReference>
<dbReference type="InterPro" id="IPR013426">
    <property type="entry name" value="EpsH-like"/>
</dbReference>
<dbReference type="AlphaFoldDB" id="A0A6I4TA03"/>
<accession>A0A6I4TA03</accession>
<feature type="transmembrane region" description="Helical" evidence="8">
    <location>
        <begin position="210"/>
        <end position="230"/>
    </location>
</feature>
<feature type="transmembrane region" description="Helical" evidence="8">
    <location>
        <begin position="42"/>
        <end position="59"/>
    </location>
</feature>
<evidence type="ECO:0000313" key="10">
    <source>
        <dbReference type="Proteomes" id="UP000439522"/>
    </source>
</evidence>
<dbReference type="Pfam" id="PF09721">
    <property type="entry name" value="Exosortase_EpsH"/>
    <property type="match status" value="1"/>
</dbReference>
<evidence type="ECO:0000256" key="7">
    <source>
        <dbReference type="ARBA" id="ARBA00023136"/>
    </source>
</evidence>
<comment type="caution">
    <text evidence="9">The sequence shown here is derived from an EMBL/GenBank/DDBJ whole genome shotgun (WGS) entry which is preliminary data.</text>
</comment>
<dbReference type="Proteomes" id="UP000439522">
    <property type="component" value="Unassembled WGS sequence"/>
</dbReference>
<proteinExistence type="predicted"/>
<evidence type="ECO:0000313" key="9">
    <source>
        <dbReference type="EMBL" id="MXO74151.1"/>
    </source>
</evidence>
<organism evidence="9 10">
    <name type="scientific">Tsuneonella aeria</name>
    <dbReference type="NCBI Taxonomy" id="1837929"/>
    <lineage>
        <taxon>Bacteria</taxon>
        <taxon>Pseudomonadati</taxon>
        <taxon>Pseudomonadota</taxon>
        <taxon>Alphaproteobacteria</taxon>
        <taxon>Sphingomonadales</taxon>
        <taxon>Erythrobacteraceae</taxon>
        <taxon>Tsuneonella</taxon>
    </lineage>
</organism>
<dbReference type="InterPro" id="IPR017540">
    <property type="entry name" value="Exosortase-1"/>
</dbReference>
<evidence type="ECO:0000256" key="5">
    <source>
        <dbReference type="ARBA" id="ARBA00022801"/>
    </source>
</evidence>
<dbReference type="InterPro" id="IPR019127">
    <property type="entry name" value="Exosortase"/>
</dbReference>
<dbReference type="InterPro" id="IPR026392">
    <property type="entry name" value="Exo/Archaeosortase_dom"/>
</dbReference>
<evidence type="ECO:0000256" key="2">
    <source>
        <dbReference type="ARBA" id="ARBA00022475"/>
    </source>
</evidence>
<dbReference type="GO" id="GO:0005886">
    <property type="term" value="C:plasma membrane"/>
    <property type="evidence" value="ECO:0007669"/>
    <property type="project" value="UniProtKB-SubCell"/>
</dbReference>
<dbReference type="EMBL" id="WTZA01000001">
    <property type="protein sequence ID" value="MXO74151.1"/>
    <property type="molecule type" value="Genomic_DNA"/>
</dbReference>
<dbReference type="NCBIfam" id="TIGR02602">
    <property type="entry name" value="8TM_EpsH"/>
    <property type="match status" value="1"/>
</dbReference>
<feature type="transmembrane region" description="Helical" evidence="8">
    <location>
        <begin position="71"/>
        <end position="88"/>
    </location>
</feature>
<gene>
    <name evidence="9" type="primary">xrt</name>
    <name evidence="9" type="ORF">GRI40_02805</name>
</gene>
<evidence type="ECO:0000256" key="6">
    <source>
        <dbReference type="ARBA" id="ARBA00022989"/>
    </source>
</evidence>
<feature type="transmembrane region" description="Helical" evidence="8">
    <location>
        <begin position="12"/>
        <end position="30"/>
    </location>
</feature>
<feature type="transmembrane region" description="Helical" evidence="8">
    <location>
        <begin position="296"/>
        <end position="318"/>
    </location>
</feature>
<dbReference type="OrthoDB" id="9797363at2"/>
<reference evidence="9 10" key="1">
    <citation type="submission" date="2019-12" db="EMBL/GenBank/DDBJ databases">
        <title>Genomic-based taxomic classification of the family Erythrobacteraceae.</title>
        <authorList>
            <person name="Xu L."/>
        </authorList>
    </citation>
    <scope>NUCLEOTIDE SEQUENCE [LARGE SCALE GENOMIC DNA]</scope>
    <source>
        <strain evidence="9 10">100921-2</strain>
    </source>
</reference>
<evidence type="ECO:0000256" key="1">
    <source>
        <dbReference type="ARBA" id="ARBA00004651"/>
    </source>
</evidence>
<comment type="subcellular location">
    <subcellularLocation>
        <location evidence="1">Cell membrane</location>
        <topology evidence="1">Multi-pass membrane protein</topology>
    </subcellularLocation>
</comment>
<evidence type="ECO:0000256" key="4">
    <source>
        <dbReference type="ARBA" id="ARBA00022692"/>
    </source>
</evidence>
<keyword evidence="6 8" id="KW-1133">Transmembrane helix</keyword>
<dbReference type="EC" id="3.4.22.-" evidence="9"/>
<evidence type="ECO:0000256" key="3">
    <source>
        <dbReference type="ARBA" id="ARBA00022670"/>
    </source>
</evidence>
<keyword evidence="4 8" id="KW-0812">Transmembrane</keyword>
<keyword evidence="7 8" id="KW-0472">Membrane</keyword>
<sequence length="321" mass="34390">MPSSGGKWRYALAQLVLGWLILLAVTWSEWGQMAHQWFNIDTYNHILLVPPIIGWLVSLRRDELRRTEPVAWWPAIAGVAAGMAVWLAGRVSGFNIVAQAGTVFAFQCAVFAFLGLRAGLIAAFPVGFAMFLVPFGDELIPALQSVTARLAVDLTHLSGVPAIVDGLFIDTPAGRFVVAEECSGVKFLVAMIALAVLVAWTGFSRWRDRILFVAGAAAVSILANGVRAWATIYAAQYVGIERAGGFDHIIYGWVFFAVVIAIVLGLAWRHFDRDPAQAGLAAADLDMPVVARLEGFAVAPSLAIGGVAAVAMSFAVLARLV</sequence>
<feature type="transmembrane region" description="Helical" evidence="8">
    <location>
        <begin position="119"/>
        <end position="136"/>
    </location>
</feature>
<feature type="transmembrane region" description="Helical" evidence="8">
    <location>
        <begin position="185"/>
        <end position="203"/>
    </location>
</feature>
<keyword evidence="2" id="KW-1003">Cell membrane</keyword>
<dbReference type="NCBIfam" id="TIGR04178">
    <property type="entry name" value="exo_archaeo"/>
    <property type="match status" value="1"/>
</dbReference>